<dbReference type="Gene3D" id="3.40.50.150">
    <property type="entry name" value="Vaccinia Virus protein VP39"/>
    <property type="match status" value="1"/>
</dbReference>
<dbReference type="Gene3D" id="2.70.160.11">
    <property type="entry name" value="Hnrnp arginine n-methyltransferase1"/>
    <property type="match status" value="1"/>
</dbReference>
<dbReference type="AlphaFoldDB" id="A0A1G4JHQ4"/>
<dbReference type="Proteomes" id="UP000191144">
    <property type="component" value="Chromosome E"/>
</dbReference>
<dbReference type="InterPro" id="IPR035247">
    <property type="entry name" value="PRMT5_TIM"/>
</dbReference>
<dbReference type="GO" id="GO:0005634">
    <property type="term" value="C:nucleus"/>
    <property type="evidence" value="ECO:0007669"/>
    <property type="project" value="TreeGrafter"/>
</dbReference>
<dbReference type="InterPro" id="IPR029063">
    <property type="entry name" value="SAM-dependent_MTases_sf"/>
</dbReference>
<keyword evidence="2 4" id="KW-0808">Transferase</keyword>
<comment type="similarity">
    <text evidence="4">Belongs to the class I-like SAM-binding methyltransferase superfamily.</text>
</comment>
<evidence type="ECO:0000256" key="5">
    <source>
        <dbReference type="PIRSR" id="PIRSR015894-1"/>
    </source>
</evidence>
<dbReference type="InterPro" id="IPR025799">
    <property type="entry name" value="Arg_MeTrfase"/>
</dbReference>
<accession>A0A1G4JHQ4</accession>
<feature type="domain" description="PRMT5 TIM barrel" evidence="9">
    <location>
        <begin position="27"/>
        <end position="294"/>
    </location>
</feature>
<dbReference type="Pfam" id="PF17285">
    <property type="entry name" value="PRMT5_TIM"/>
    <property type="match status" value="1"/>
</dbReference>
<feature type="active site" description="Proton donor/acceptor" evidence="5">
    <location>
        <position position="453"/>
    </location>
</feature>
<evidence type="ECO:0000256" key="7">
    <source>
        <dbReference type="PIRSR" id="PIRSR015894-3"/>
    </source>
</evidence>
<feature type="binding site" evidence="6">
    <location>
        <begin position="338"/>
        <end position="339"/>
    </location>
    <ligand>
        <name>S-adenosyl-L-methionine</name>
        <dbReference type="ChEBI" id="CHEBI:59789"/>
    </ligand>
</feature>
<evidence type="ECO:0000256" key="1">
    <source>
        <dbReference type="ARBA" id="ARBA00022603"/>
    </source>
</evidence>
<dbReference type="PANTHER" id="PTHR10738">
    <property type="entry name" value="PROTEIN ARGININE N-METHYLTRANSFERASE 5"/>
    <property type="match status" value="1"/>
</dbReference>
<feature type="active site" description="Proton donor/acceptor" evidence="5">
    <location>
        <position position="444"/>
    </location>
</feature>
<dbReference type="OrthoDB" id="1368803at2759"/>
<evidence type="ECO:0000256" key="3">
    <source>
        <dbReference type="ARBA" id="ARBA00022691"/>
    </source>
</evidence>
<feature type="site" description="Critical for specifying symmetric addition of methyl groups" evidence="7">
    <location>
        <position position="332"/>
    </location>
</feature>
<evidence type="ECO:0000259" key="9">
    <source>
        <dbReference type="Pfam" id="PF17285"/>
    </source>
</evidence>
<dbReference type="GO" id="GO:0016274">
    <property type="term" value="F:protein-arginine N-methyltransferase activity"/>
    <property type="evidence" value="ECO:0007669"/>
    <property type="project" value="InterPro"/>
</dbReference>
<proteinExistence type="inferred from homology"/>
<dbReference type="Pfam" id="PF05185">
    <property type="entry name" value="PRMT5"/>
    <property type="match status" value="1"/>
</dbReference>
<evidence type="ECO:0000259" key="8">
    <source>
        <dbReference type="Pfam" id="PF05185"/>
    </source>
</evidence>
<dbReference type="GO" id="GO:0005829">
    <property type="term" value="C:cytosol"/>
    <property type="evidence" value="ECO:0007669"/>
    <property type="project" value="TreeGrafter"/>
</dbReference>
<dbReference type="InterPro" id="IPR035075">
    <property type="entry name" value="PRMT5"/>
</dbReference>
<protein>
    <recommendedName>
        <fullName evidence="4">Protein arginine N-methyltransferase</fullName>
    </recommendedName>
</protein>
<organism evidence="11 12">
    <name type="scientific">Lachancea meyersii CBS 8951</name>
    <dbReference type="NCBI Taxonomy" id="1266667"/>
    <lineage>
        <taxon>Eukaryota</taxon>
        <taxon>Fungi</taxon>
        <taxon>Dikarya</taxon>
        <taxon>Ascomycota</taxon>
        <taxon>Saccharomycotina</taxon>
        <taxon>Saccharomycetes</taxon>
        <taxon>Saccharomycetales</taxon>
        <taxon>Saccharomycetaceae</taxon>
        <taxon>Lachancea</taxon>
    </lineage>
</organism>
<dbReference type="PIRSF" id="PIRSF015894">
    <property type="entry name" value="Skb1_MeTrfase"/>
    <property type="match status" value="1"/>
</dbReference>
<evidence type="ECO:0000313" key="12">
    <source>
        <dbReference type="Proteomes" id="UP000191144"/>
    </source>
</evidence>
<name>A0A1G4JHQ4_9SACH</name>
<evidence type="ECO:0000256" key="6">
    <source>
        <dbReference type="PIRSR" id="PIRSR015894-2"/>
    </source>
</evidence>
<feature type="domain" description="PRMT5 oligomerisation" evidence="10">
    <location>
        <begin position="477"/>
        <end position="784"/>
    </location>
</feature>
<keyword evidence="1 4" id="KW-0489">Methyltransferase</keyword>
<keyword evidence="3 4" id="KW-0949">S-adenosyl-L-methionine</keyword>
<dbReference type="EMBL" id="LT598481">
    <property type="protein sequence ID" value="SCU89918.1"/>
    <property type="molecule type" value="Genomic_DNA"/>
</dbReference>
<dbReference type="PANTHER" id="PTHR10738:SF0">
    <property type="entry name" value="PROTEIN ARGININE N-METHYLTRANSFERASE 5"/>
    <property type="match status" value="1"/>
</dbReference>
<feature type="binding site" evidence="6">
    <location>
        <position position="401"/>
    </location>
    <ligand>
        <name>S-adenosyl-L-methionine</name>
        <dbReference type="ChEBI" id="CHEBI:59789"/>
    </ligand>
</feature>
<evidence type="ECO:0000256" key="2">
    <source>
        <dbReference type="ARBA" id="ARBA00022679"/>
    </source>
</evidence>
<reference evidence="12" key="1">
    <citation type="submission" date="2016-03" db="EMBL/GenBank/DDBJ databases">
        <authorList>
            <person name="Devillers Hugo."/>
        </authorList>
    </citation>
    <scope>NUCLEOTIDE SEQUENCE [LARGE SCALE GENOMIC DNA]</scope>
</reference>
<sequence length="801" mass="89575">MKSNVYVGIKPLLGSITAGCELSEDRYDYVLHPVTNSRYRDRVKVAFQQHRQLHLKGVRGELQVPDLQLQDLSVPPQTAKTGAPGCIGLLASWVDMESADADVQELSFQVLANEQRYAAFVGIKQLILAPPKNLACINRYALMVARLLSLHSNNDGGQNPVLSISLPFFEDSDPLSTWELWCTVRRICGYHLNLTISLALPRDKVPSCVLQRWLAEPVTCLLVSSSIFATNQHNYPVLNKFNQQIIFEFQKINGCSQAKLSELCVILHGVEKYGFQVKGGELAYLEYIIYLLKRGDKAMLAESNMHNLSEPRLMPPLDPFSTDISNTVYHTFEQDRTKYQMYGKAITKALQKLIADSSVSAKDNGPLVVLIAGAGRGPLVDETYMAVAGLKITQCRIIALEKSPRAALYLQKRKHEYWKDSVEIVKDDACSWRSDTKVDLCISELLGSFGCNELSPECLLNVEKYSCKETTLFVPQSYSSYIAPISAPLLHQTLGNLNDSNAMDKPWIIHNIPHCITSTKINETWFFQHPLAYTKLSKSAVTDFKIKNKCEIHGLIGFFNATLYDDVSLSILPDGSTVKRAESLTEDQGITTGLYVKGEHTPDMTSWSPIVFPLKQPFFISDDSELEVFMTRNHDQVSGKFWYEWSVSSYVYLVMSENKMRSAQSANICGGNTGQQQNQQHNSRFTSSPAVDVQKAFEQFQSPSILSPNNATPNAMNGEYDMFENSSSESGFMDGHQSGWKSVHDIHGLGVKNAPVFDLHQSTQVSAEVQNSVPEEFHVRVRTGVTEMQNVAGQSAWTNLR</sequence>
<gene>
    <name evidence="11" type="ORF">LAME_0E06172G</name>
</gene>
<dbReference type="SUPFAM" id="SSF53335">
    <property type="entry name" value="S-adenosyl-L-methionine-dependent methyltransferases"/>
    <property type="match status" value="1"/>
</dbReference>
<evidence type="ECO:0000259" key="10">
    <source>
        <dbReference type="Pfam" id="PF17286"/>
    </source>
</evidence>
<dbReference type="GO" id="GO:0032259">
    <property type="term" value="P:methylation"/>
    <property type="evidence" value="ECO:0007669"/>
    <property type="project" value="UniProtKB-KW"/>
</dbReference>
<dbReference type="Gene3D" id="3.20.20.150">
    <property type="entry name" value="Divalent-metal-dependent TIM barrel enzymes"/>
    <property type="match status" value="1"/>
</dbReference>
<feature type="domain" description="PRMT5 arginine-N-methyltransferase" evidence="8">
    <location>
        <begin position="304"/>
        <end position="473"/>
    </location>
</feature>
<keyword evidence="12" id="KW-1185">Reference proteome</keyword>
<dbReference type="Pfam" id="PF17286">
    <property type="entry name" value="PRMT5_C"/>
    <property type="match status" value="1"/>
</dbReference>
<evidence type="ECO:0000313" key="11">
    <source>
        <dbReference type="EMBL" id="SCU89918.1"/>
    </source>
</evidence>
<dbReference type="InterPro" id="IPR035248">
    <property type="entry name" value="PRMT5_C"/>
</dbReference>
<feature type="binding site" evidence="6">
    <location>
        <position position="329"/>
    </location>
    <ligand>
        <name>S-adenosyl-L-methionine</name>
        <dbReference type="ChEBI" id="CHEBI:59789"/>
    </ligand>
</feature>
<evidence type="ECO:0000256" key="4">
    <source>
        <dbReference type="PIRNR" id="PIRNR015894"/>
    </source>
</evidence>
<dbReference type="GO" id="GO:0006355">
    <property type="term" value="P:regulation of DNA-templated transcription"/>
    <property type="evidence" value="ECO:0007669"/>
    <property type="project" value="TreeGrafter"/>
</dbReference>
<dbReference type="InterPro" id="IPR007857">
    <property type="entry name" value="Arg_MeTrfase_PRMT5"/>
</dbReference>
<dbReference type="PROSITE" id="PS51678">
    <property type="entry name" value="SAM_MT_PRMT"/>
    <property type="match status" value="1"/>
</dbReference>